<name>A0AAW9NVZ3_9BACL</name>
<accession>A0AAW9NVZ3</accession>
<protein>
    <submittedName>
        <fullName evidence="1">Uncharacterized protein</fullName>
    </submittedName>
</protein>
<evidence type="ECO:0000313" key="1">
    <source>
        <dbReference type="EMBL" id="MEC1180493.1"/>
    </source>
</evidence>
<reference evidence="1 2" key="1">
    <citation type="submission" date="2023-03" db="EMBL/GenBank/DDBJ databases">
        <title>Bacillus Genome Sequencing.</title>
        <authorList>
            <person name="Dunlap C."/>
        </authorList>
    </citation>
    <scope>NUCLEOTIDE SEQUENCE [LARGE SCALE GENOMIC DNA]</scope>
    <source>
        <strain evidence="1 2">B-59205</strain>
    </source>
</reference>
<proteinExistence type="predicted"/>
<dbReference type="EMBL" id="JARSFG010000032">
    <property type="protein sequence ID" value="MEC1180493.1"/>
    <property type="molecule type" value="Genomic_DNA"/>
</dbReference>
<dbReference type="AlphaFoldDB" id="A0AAW9NVZ3"/>
<keyword evidence="2" id="KW-1185">Reference proteome</keyword>
<evidence type="ECO:0000313" key="2">
    <source>
        <dbReference type="Proteomes" id="UP001344888"/>
    </source>
</evidence>
<dbReference type="RefSeq" id="WP_326125031.1">
    <property type="nucleotide sequence ID" value="NZ_JARSFG010000032.1"/>
</dbReference>
<dbReference type="Proteomes" id="UP001344888">
    <property type="component" value="Unassembled WGS sequence"/>
</dbReference>
<organism evidence="1 2">
    <name type="scientific">Metasolibacillus meyeri</name>
    <dbReference type="NCBI Taxonomy" id="1071052"/>
    <lineage>
        <taxon>Bacteria</taxon>
        <taxon>Bacillati</taxon>
        <taxon>Bacillota</taxon>
        <taxon>Bacilli</taxon>
        <taxon>Bacillales</taxon>
        <taxon>Caryophanaceae</taxon>
        <taxon>Metasolibacillus</taxon>
    </lineage>
</organism>
<sequence length="263" mass="31356">MKLYSIYEFPESLYILSKILVNIEKMQPVHNLEAENILEKLLGKRPSRIKITIRNLKSLEIITGKNSIKLSHETQVYMDTNSDLSELLLLLIYNDENLFQQCKDICNIENFDVINNINLIYILWSRGYTEENISTAKEKIYALKRLINCCYHNKSKENNIFTEYENYLNFIEDLQNEYLSMAPIGEVMVINNIRRVMEVNKGYTFNKFNRFLNRLFNDPIYSKFVAFTTVNNIFAHKGYFSIKDKDYYYIKLLKRIIYKNTLF</sequence>
<comment type="caution">
    <text evidence="1">The sequence shown here is derived from an EMBL/GenBank/DDBJ whole genome shotgun (WGS) entry which is preliminary data.</text>
</comment>
<gene>
    <name evidence="1" type="ORF">P9B03_18675</name>
</gene>